<dbReference type="InterPro" id="IPR025724">
    <property type="entry name" value="GAG-pre-integrase_dom"/>
</dbReference>
<dbReference type="GO" id="GO:0003676">
    <property type="term" value="F:nucleic acid binding"/>
    <property type="evidence" value="ECO:0007669"/>
    <property type="project" value="InterPro"/>
</dbReference>
<evidence type="ECO:0000259" key="3">
    <source>
        <dbReference type="PROSITE" id="PS50158"/>
    </source>
</evidence>
<feature type="domain" description="CCHC-type" evidence="3">
    <location>
        <begin position="50"/>
        <end position="64"/>
    </location>
</feature>
<dbReference type="PANTHER" id="PTHR11439:SF495">
    <property type="entry name" value="REVERSE TRANSCRIPTASE, RNA-DEPENDENT DNA POLYMERASE-RELATED"/>
    <property type="match status" value="1"/>
</dbReference>
<feature type="compositionally biased region" description="Polar residues" evidence="2">
    <location>
        <begin position="582"/>
        <end position="593"/>
    </location>
</feature>
<dbReference type="Pfam" id="PF07727">
    <property type="entry name" value="RVT_2"/>
    <property type="match status" value="1"/>
</dbReference>
<dbReference type="SUPFAM" id="SSF56672">
    <property type="entry name" value="DNA/RNA polymerases"/>
    <property type="match status" value="1"/>
</dbReference>
<evidence type="ECO:0000256" key="2">
    <source>
        <dbReference type="SAM" id="MobiDB-lite"/>
    </source>
</evidence>
<name>A0A6L2KC53_TANCI</name>
<dbReference type="InterPro" id="IPR036875">
    <property type="entry name" value="Znf_CCHC_sf"/>
</dbReference>
<reference evidence="4" key="1">
    <citation type="journal article" date="2019" name="Sci. Rep.">
        <title>Draft genome of Tanacetum cinerariifolium, the natural source of mosquito coil.</title>
        <authorList>
            <person name="Yamashiro T."/>
            <person name="Shiraishi A."/>
            <person name="Satake H."/>
            <person name="Nakayama K."/>
        </authorList>
    </citation>
    <scope>NUCLEOTIDE SEQUENCE</scope>
</reference>
<dbReference type="CDD" id="cd09272">
    <property type="entry name" value="RNase_HI_RT_Ty1"/>
    <property type="match status" value="1"/>
</dbReference>
<keyword evidence="1" id="KW-0863">Zinc-finger</keyword>
<dbReference type="PANTHER" id="PTHR11439">
    <property type="entry name" value="GAG-POL-RELATED RETROTRANSPOSON"/>
    <property type="match status" value="1"/>
</dbReference>
<dbReference type="EMBL" id="BKCJ010002137">
    <property type="protein sequence ID" value="GEU46529.1"/>
    <property type="molecule type" value="Genomic_DNA"/>
</dbReference>
<feature type="compositionally biased region" description="Basic and acidic residues" evidence="2">
    <location>
        <begin position="560"/>
        <end position="581"/>
    </location>
</feature>
<dbReference type="InterPro" id="IPR013103">
    <property type="entry name" value="RVT_2"/>
</dbReference>
<dbReference type="AlphaFoldDB" id="A0A6L2KC53"/>
<dbReference type="InterPro" id="IPR001878">
    <property type="entry name" value="Znf_CCHC"/>
</dbReference>
<organism evidence="4">
    <name type="scientific">Tanacetum cinerariifolium</name>
    <name type="common">Dalmatian daisy</name>
    <name type="synonym">Chrysanthemum cinerariifolium</name>
    <dbReference type="NCBI Taxonomy" id="118510"/>
    <lineage>
        <taxon>Eukaryota</taxon>
        <taxon>Viridiplantae</taxon>
        <taxon>Streptophyta</taxon>
        <taxon>Embryophyta</taxon>
        <taxon>Tracheophyta</taxon>
        <taxon>Spermatophyta</taxon>
        <taxon>Magnoliopsida</taxon>
        <taxon>eudicotyledons</taxon>
        <taxon>Gunneridae</taxon>
        <taxon>Pentapetalae</taxon>
        <taxon>asterids</taxon>
        <taxon>campanulids</taxon>
        <taxon>Asterales</taxon>
        <taxon>Asteraceae</taxon>
        <taxon>Asteroideae</taxon>
        <taxon>Anthemideae</taxon>
        <taxon>Anthemidinae</taxon>
        <taxon>Tanacetum</taxon>
    </lineage>
</organism>
<sequence>MAFISTPSTSNNDDVSIVFGVSTASPQKSGKKNTINGGDTAGYDKSKVECFNCHKMRHFARECRVPRNQENKTRNQETTRRTMNVEDTSSKAMVVIDRAGFDWSYMADDEAPTNMAFMAFLDSEESEGENKVGSPSEIERKTVKPIVDKVEVDIPKQNDKPARRSVKYAEMYRTQRPRGNKINWNNLKSHQLGSNFVMYNKACYACGSFNHLQARCKYHQRERMVIGTNHSRVNHTANTVPKPVLTRTGLKPVNTIRHVNKKSTRRSFQRRTTYTNRNFSQKVNTAKGKVNTARPNSVVLNAIGQIRANLYMTGNISYLTNFKEFDGGYVAFGGGAKGGKVTGKGIFRTEHMYSVDMKNVVRTKDLTCLVANATNDESMLWHRRLGHINFKNINKLVKENLVRATKDETSRTLKSFITEIENLVDKNVKIIRCDNGTEFKNRVMNEFCEEKDSKLPTTFWAESVNTACYVQNRVLVVKPHLKTPYELFRGRTPALSFTRPFGCHVTILNTLDHLGKFDRKSDEGFFVGYSTNSNGPKWLFDIDALTESMNYVPIITDSDGDNKDNDGLCKESKIDNQERPNAENNTKDVNTVGPSINTASSIVNTVRKSDDFFGADNDMRSLDGVKVDISNISTTYPVPTTLNTRIHKDHSLDNVIRDIQFGMDVKSAFLYGRIEEEVYVCQPLGFEDPDYPDKVYKVEKALYGLHQAPRAWYKTLAKYLLNNRFHRGKIDQILFIKRQKEDLLLVQVKFKYTDVKPASTLMDKEKALLKDSDGDDVDVHLYRFQVNPKVSHLHAVKIIFRYLKGQPKLGLWYPRDSLFDLVAYTDSDYAGGSLDRKSTSGGCQFLGCRLISWQYKKQTMVATSTTKAEYVAAASCCGQLWCTASAITLDNGEIELNATVDGQDKTITEASVRRHLKLADADGISTLLTTEIFEQLALMGYLTDSDKLTFQKGQFFPTVTPLFVKKTLCHNLGVSSKHS</sequence>
<dbReference type="Gene3D" id="3.30.420.10">
    <property type="entry name" value="Ribonuclease H-like superfamily/Ribonuclease H"/>
    <property type="match status" value="1"/>
</dbReference>
<dbReference type="InterPro" id="IPR012337">
    <property type="entry name" value="RNaseH-like_sf"/>
</dbReference>
<keyword evidence="1" id="KW-0862">Zinc</keyword>
<comment type="caution">
    <text evidence="4">The sequence shown here is derived from an EMBL/GenBank/DDBJ whole genome shotgun (WGS) entry which is preliminary data.</text>
</comment>
<dbReference type="SMART" id="SM00343">
    <property type="entry name" value="ZnF_C2HC"/>
    <property type="match status" value="2"/>
</dbReference>
<protein>
    <recommendedName>
        <fullName evidence="3">CCHC-type domain-containing protein</fullName>
    </recommendedName>
</protein>
<keyword evidence="1" id="KW-0479">Metal-binding</keyword>
<dbReference type="SUPFAM" id="SSF53098">
    <property type="entry name" value="Ribonuclease H-like"/>
    <property type="match status" value="1"/>
</dbReference>
<dbReference type="InterPro" id="IPR036397">
    <property type="entry name" value="RNaseH_sf"/>
</dbReference>
<dbReference type="Pfam" id="PF13976">
    <property type="entry name" value="gag_pre-integrs"/>
    <property type="match status" value="1"/>
</dbReference>
<dbReference type="PROSITE" id="PS50158">
    <property type="entry name" value="ZF_CCHC"/>
    <property type="match status" value="1"/>
</dbReference>
<evidence type="ECO:0000256" key="1">
    <source>
        <dbReference type="PROSITE-ProRule" id="PRU00047"/>
    </source>
</evidence>
<dbReference type="GO" id="GO:0008270">
    <property type="term" value="F:zinc ion binding"/>
    <property type="evidence" value="ECO:0007669"/>
    <property type="project" value="UniProtKB-KW"/>
</dbReference>
<proteinExistence type="predicted"/>
<dbReference type="SUPFAM" id="SSF57756">
    <property type="entry name" value="Retrovirus zinc finger-like domains"/>
    <property type="match status" value="1"/>
</dbReference>
<dbReference type="InterPro" id="IPR043502">
    <property type="entry name" value="DNA/RNA_pol_sf"/>
</dbReference>
<accession>A0A6L2KC53</accession>
<evidence type="ECO:0000313" key="4">
    <source>
        <dbReference type="EMBL" id="GEU46529.1"/>
    </source>
</evidence>
<gene>
    <name evidence="4" type="ORF">Tci_018507</name>
</gene>
<feature type="region of interest" description="Disordered" evidence="2">
    <location>
        <begin position="556"/>
        <end position="593"/>
    </location>
</feature>